<comment type="caution">
    <text evidence="1">The sequence shown here is derived from an EMBL/GenBank/DDBJ whole genome shotgun (WGS) entry which is preliminary data.</text>
</comment>
<sequence>MNIKTQKSALFKPVVGKSDVDDQRIKEQRVKINAGTGLYMESSKWAKVEKTVSPRYRFTSAKEQVCQIKKTWYIFPSTV</sequence>
<reference evidence="1" key="2">
    <citation type="journal article" date="2022" name="Microbiol. Resour. Announc.">
        <title>Metagenome Sequencing to Explore Phylogenomics of Terrestrial Cyanobacteria.</title>
        <authorList>
            <person name="Ward R.D."/>
            <person name="Stajich J.E."/>
            <person name="Johansen J.R."/>
            <person name="Huntemann M."/>
            <person name="Clum A."/>
            <person name="Foster B."/>
            <person name="Foster B."/>
            <person name="Roux S."/>
            <person name="Palaniappan K."/>
            <person name="Varghese N."/>
            <person name="Mukherjee S."/>
            <person name="Reddy T.B.K."/>
            <person name="Daum C."/>
            <person name="Copeland A."/>
            <person name="Chen I.A."/>
            <person name="Ivanova N.N."/>
            <person name="Kyrpides N.C."/>
            <person name="Shapiro N."/>
            <person name="Eloe-Fadrosh E.A."/>
            <person name="Pietrasiak N."/>
        </authorList>
    </citation>
    <scope>NUCLEOTIDE SEQUENCE</scope>
    <source>
        <strain evidence="1">HA4357-MV3</strain>
    </source>
</reference>
<dbReference type="Proteomes" id="UP000813215">
    <property type="component" value="Unassembled WGS sequence"/>
</dbReference>
<name>A0A9E3H5Z0_9NOST</name>
<reference evidence="1" key="1">
    <citation type="submission" date="2021-05" db="EMBL/GenBank/DDBJ databases">
        <authorList>
            <person name="Pietrasiak N."/>
            <person name="Ward R."/>
            <person name="Stajich J.E."/>
            <person name="Kurbessoian T."/>
        </authorList>
    </citation>
    <scope>NUCLEOTIDE SEQUENCE</scope>
    <source>
        <strain evidence="1">HA4357-MV3</strain>
    </source>
</reference>
<dbReference type="AlphaFoldDB" id="A0A9E3H5Z0"/>
<gene>
    <name evidence="1" type="ORF">KME28_06880</name>
</gene>
<protein>
    <submittedName>
        <fullName evidence="1">Uncharacterized protein</fullName>
    </submittedName>
</protein>
<dbReference type="EMBL" id="JAHHHW010000070">
    <property type="protein sequence ID" value="MBW4431448.1"/>
    <property type="molecule type" value="Genomic_DNA"/>
</dbReference>
<evidence type="ECO:0000313" key="2">
    <source>
        <dbReference type="Proteomes" id="UP000813215"/>
    </source>
</evidence>
<evidence type="ECO:0000313" key="1">
    <source>
        <dbReference type="EMBL" id="MBW4431448.1"/>
    </source>
</evidence>
<organism evidence="1 2">
    <name type="scientific">Pelatocladus maniniholoensis HA4357-MV3</name>
    <dbReference type="NCBI Taxonomy" id="1117104"/>
    <lineage>
        <taxon>Bacteria</taxon>
        <taxon>Bacillati</taxon>
        <taxon>Cyanobacteriota</taxon>
        <taxon>Cyanophyceae</taxon>
        <taxon>Nostocales</taxon>
        <taxon>Nostocaceae</taxon>
        <taxon>Pelatocladus</taxon>
    </lineage>
</organism>
<proteinExistence type="predicted"/>
<accession>A0A9E3H5Z0</accession>